<dbReference type="GeneID" id="115734126"/>
<keyword evidence="2" id="KW-1185">Reference proteome</keyword>
<proteinExistence type="predicted"/>
<dbReference type="InterPro" id="IPR012442">
    <property type="entry name" value="DUF1645_plant"/>
</dbReference>
<dbReference type="Pfam" id="PF07816">
    <property type="entry name" value="DUF1645"/>
    <property type="match status" value="1"/>
</dbReference>
<dbReference type="OrthoDB" id="693822at2759"/>
<feature type="region of interest" description="Disordered" evidence="1">
    <location>
        <begin position="284"/>
        <end position="321"/>
    </location>
</feature>
<feature type="compositionally biased region" description="Basic and acidic residues" evidence="1">
    <location>
        <begin position="233"/>
        <end position="258"/>
    </location>
</feature>
<feature type="compositionally biased region" description="Polar residues" evidence="1">
    <location>
        <begin position="126"/>
        <end position="138"/>
    </location>
</feature>
<feature type="region of interest" description="Disordered" evidence="1">
    <location>
        <begin position="109"/>
        <end position="144"/>
    </location>
</feature>
<dbReference type="PANTHER" id="PTHR33095">
    <property type="entry name" value="OS07G0619500 PROTEIN"/>
    <property type="match status" value="1"/>
</dbReference>
<accession>A0A8B8NDQ8</accession>
<evidence type="ECO:0000313" key="3">
    <source>
        <dbReference type="RefSeq" id="XP_030520577.1"/>
    </source>
</evidence>
<feature type="region of interest" description="Disordered" evidence="1">
    <location>
        <begin position="169"/>
        <end position="268"/>
    </location>
</feature>
<sequence length="411" mass="45448">MEIVDSHNITATSIHLSAPASPDESSFEGLLFHSAPGSPKTEPPTPRASSNDGGDFQFETSRQFDDIALENPTKRQQHERREEPQPRESPRERPCMAFADELFCDGKVKPLKLPPRLQNNGGDGSRVQTPVASPTSSPRYAGVRKRLARQKSLWDDGFDPFEVALERVRAEERDSSRRRSRSMSPFRGFGGVSGDGDKVVGMRSSESTRWTLRGSAREESAEAGVRFWRAKKKVEPVEQFDPAHEKDTQTGSLEEEKQRQRKLALAEPRGADFARRLRLVKMDTHANPCKPTTTALPGPEATSTPDQGKENGGGSVNCIPRESKRQRIKKFLLRSTSLGRELGTKEKGGDGSASAEPVSKPNILRRLSFRSTGSKQSGHEVSTVGQMTLVRYRPRMLLCLGYGVQSSVHVG</sequence>
<evidence type="ECO:0000256" key="1">
    <source>
        <dbReference type="SAM" id="MobiDB-lite"/>
    </source>
</evidence>
<gene>
    <name evidence="3" type="primary">LOC115734126</name>
</gene>
<name>A0A8B8NDQ8_9MYRT</name>
<evidence type="ECO:0000313" key="2">
    <source>
        <dbReference type="Proteomes" id="UP000827889"/>
    </source>
</evidence>
<feature type="region of interest" description="Disordered" evidence="1">
    <location>
        <begin position="335"/>
        <end position="361"/>
    </location>
</feature>
<feature type="region of interest" description="Disordered" evidence="1">
    <location>
        <begin position="1"/>
        <end position="96"/>
    </location>
</feature>
<dbReference type="AlphaFoldDB" id="A0A8B8NDQ8"/>
<feature type="compositionally biased region" description="Polar residues" evidence="1">
    <location>
        <begin position="290"/>
        <end position="306"/>
    </location>
</feature>
<dbReference type="PANTHER" id="PTHR33095:SF47">
    <property type="entry name" value="AR781"/>
    <property type="match status" value="1"/>
</dbReference>
<dbReference type="Proteomes" id="UP000827889">
    <property type="component" value="Chromosome 6"/>
</dbReference>
<protein>
    <submittedName>
        <fullName evidence="3">Uncharacterized protein LOC115734126</fullName>
    </submittedName>
</protein>
<dbReference type="RefSeq" id="XP_030520577.1">
    <property type="nucleotide sequence ID" value="XM_030664717.2"/>
</dbReference>
<organism evidence="2 3">
    <name type="scientific">Rhodamnia argentea</name>
    <dbReference type="NCBI Taxonomy" id="178133"/>
    <lineage>
        <taxon>Eukaryota</taxon>
        <taxon>Viridiplantae</taxon>
        <taxon>Streptophyta</taxon>
        <taxon>Embryophyta</taxon>
        <taxon>Tracheophyta</taxon>
        <taxon>Spermatophyta</taxon>
        <taxon>Magnoliopsida</taxon>
        <taxon>eudicotyledons</taxon>
        <taxon>Gunneridae</taxon>
        <taxon>Pentapetalae</taxon>
        <taxon>rosids</taxon>
        <taxon>malvids</taxon>
        <taxon>Myrtales</taxon>
        <taxon>Myrtaceae</taxon>
        <taxon>Myrtoideae</taxon>
        <taxon>Myrteae</taxon>
        <taxon>Australasian group</taxon>
        <taxon>Rhodamnia</taxon>
    </lineage>
</organism>
<dbReference type="KEGG" id="rarg:115734126"/>
<feature type="compositionally biased region" description="Basic and acidic residues" evidence="1">
    <location>
        <begin position="79"/>
        <end position="94"/>
    </location>
</feature>
<reference evidence="3" key="1">
    <citation type="submission" date="2025-08" db="UniProtKB">
        <authorList>
            <consortium name="RefSeq"/>
        </authorList>
    </citation>
    <scope>IDENTIFICATION</scope>
    <source>
        <tissue evidence="3">Leaf</tissue>
    </source>
</reference>